<dbReference type="EMBL" id="JARKHS020002653">
    <property type="protein sequence ID" value="KAK8786559.1"/>
    <property type="molecule type" value="Genomic_DNA"/>
</dbReference>
<proteinExistence type="predicted"/>
<evidence type="ECO:0000256" key="1">
    <source>
        <dbReference type="SAM" id="MobiDB-lite"/>
    </source>
</evidence>
<evidence type="ECO:0000313" key="3">
    <source>
        <dbReference type="Proteomes" id="UP001321473"/>
    </source>
</evidence>
<feature type="compositionally biased region" description="Polar residues" evidence="1">
    <location>
        <begin position="257"/>
        <end position="267"/>
    </location>
</feature>
<comment type="caution">
    <text evidence="2">The sequence shown here is derived from an EMBL/GenBank/DDBJ whole genome shotgun (WGS) entry which is preliminary data.</text>
</comment>
<dbReference type="Proteomes" id="UP001321473">
    <property type="component" value="Unassembled WGS sequence"/>
</dbReference>
<protein>
    <submittedName>
        <fullName evidence="2">Uncharacterized protein</fullName>
    </submittedName>
</protein>
<feature type="non-terminal residue" evidence="2">
    <location>
        <position position="267"/>
    </location>
</feature>
<organism evidence="2 3">
    <name type="scientific">Amblyomma americanum</name>
    <name type="common">Lone star tick</name>
    <dbReference type="NCBI Taxonomy" id="6943"/>
    <lineage>
        <taxon>Eukaryota</taxon>
        <taxon>Metazoa</taxon>
        <taxon>Ecdysozoa</taxon>
        <taxon>Arthropoda</taxon>
        <taxon>Chelicerata</taxon>
        <taxon>Arachnida</taxon>
        <taxon>Acari</taxon>
        <taxon>Parasitiformes</taxon>
        <taxon>Ixodida</taxon>
        <taxon>Ixodoidea</taxon>
        <taxon>Ixodidae</taxon>
        <taxon>Amblyomminae</taxon>
        <taxon>Amblyomma</taxon>
    </lineage>
</organism>
<feature type="region of interest" description="Disordered" evidence="1">
    <location>
        <begin position="234"/>
        <end position="267"/>
    </location>
</feature>
<gene>
    <name evidence="2" type="ORF">V5799_023664</name>
</gene>
<dbReference type="AlphaFoldDB" id="A0AAQ4FH81"/>
<reference evidence="2 3" key="1">
    <citation type="journal article" date="2023" name="Arcadia Sci">
        <title>De novo assembly of a long-read Amblyomma americanum tick genome.</title>
        <authorList>
            <person name="Chou S."/>
            <person name="Poskanzer K.E."/>
            <person name="Rollins M."/>
            <person name="Thuy-Boun P.S."/>
        </authorList>
    </citation>
    <scope>NUCLEOTIDE SEQUENCE [LARGE SCALE GENOMIC DNA]</scope>
    <source>
        <strain evidence="2">F_SG_1</strain>
        <tissue evidence="2">Salivary glands</tissue>
    </source>
</reference>
<name>A0AAQ4FH81_AMBAM</name>
<keyword evidence="3" id="KW-1185">Reference proteome</keyword>
<sequence length="267" mass="29902">MGTGSLRQASGVERVKRRTLADRGRHAALLSAPTRASCLLRAESMKPLERFRKVFRAAVVSVAVFLTFTRPACTYLSNEDRRLAGMTPLADALPASHSAAYDASDEEYDQEPPSVIRDYSLEQNTYSKDGELSKLEFPRRNHIEQACLAYADKATCKQIIARHSKIELKDKTRILRMLGKAALANYKHRLSKARNLQANNIATRKLYEILSKAELGKAGQHGARNDDFGFKLTDQASKQRSGDNVLSRRMQDELTRRSGNFGLSRNS</sequence>
<evidence type="ECO:0000313" key="2">
    <source>
        <dbReference type="EMBL" id="KAK8786559.1"/>
    </source>
</evidence>
<feature type="compositionally biased region" description="Polar residues" evidence="1">
    <location>
        <begin position="234"/>
        <end position="244"/>
    </location>
</feature>
<accession>A0AAQ4FH81</accession>